<keyword evidence="3" id="KW-1185">Reference proteome</keyword>
<dbReference type="Gene3D" id="3.40.50.2000">
    <property type="entry name" value="Glycogen Phosphorylase B"/>
    <property type="match status" value="2"/>
</dbReference>
<evidence type="ECO:0000313" key="2">
    <source>
        <dbReference type="EMBL" id="UXP33552.1"/>
    </source>
</evidence>
<gene>
    <name evidence="2" type="ORF">N6H18_06240</name>
</gene>
<dbReference type="EMBL" id="CP106679">
    <property type="protein sequence ID" value="UXP33552.1"/>
    <property type="molecule type" value="Genomic_DNA"/>
</dbReference>
<name>A0ABY6CSQ5_9BACT</name>
<dbReference type="PANTHER" id="PTHR12526">
    <property type="entry name" value="GLYCOSYLTRANSFERASE"/>
    <property type="match status" value="1"/>
</dbReference>
<evidence type="ECO:0000259" key="1">
    <source>
        <dbReference type="Pfam" id="PF00534"/>
    </source>
</evidence>
<accession>A0ABY6CSQ5</accession>
<dbReference type="RefSeq" id="WP_262310981.1">
    <property type="nucleotide sequence ID" value="NZ_CP106679.1"/>
</dbReference>
<reference evidence="2" key="1">
    <citation type="submission" date="2022-09" db="EMBL/GenBank/DDBJ databases">
        <title>Comparative genomics and taxonomic characterization of three novel marine species of genus Reichenbachiella exhibiting antioxidant and polysaccharide degradation activities.</title>
        <authorList>
            <person name="Muhammad N."/>
            <person name="Lee Y.-J."/>
            <person name="Ko J."/>
            <person name="Kim S.-G."/>
        </authorList>
    </citation>
    <scope>NUCLEOTIDE SEQUENCE</scope>
    <source>
        <strain evidence="2">BKB1-1</strain>
    </source>
</reference>
<organism evidence="2 3">
    <name type="scientific">Reichenbachiella agarivorans</name>
    <dbReference type="NCBI Taxonomy" id="2979464"/>
    <lineage>
        <taxon>Bacteria</taxon>
        <taxon>Pseudomonadati</taxon>
        <taxon>Bacteroidota</taxon>
        <taxon>Cytophagia</taxon>
        <taxon>Cytophagales</taxon>
        <taxon>Reichenbachiellaceae</taxon>
        <taxon>Reichenbachiella</taxon>
    </lineage>
</organism>
<dbReference type="Pfam" id="PF00534">
    <property type="entry name" value="Glycos_transf_1"/>
    <property type="match status" value="1"/>
</dbReference>
<dbReference type="SUPFAM" id="SSF53756">
    <property type="entry name" value="UDP-Glycosyltransferase/glycogen phosphorylase"/>
    <property type="match status" value="1"/>
</dbReference>
<sequence>MSKILFIQVALPWFRVPLFMTLAKDFEIDYYLLNKSEVEGIYEIDSSEHDDYERLNVISGSFSYLSLVKQLRNGKYDIVVLPAMDNFRIIGFNIVIVILSFFFNFKKVYFSLEWFSEKYNELTPLVKKVYRKIKEAVVGLVLQKINHIIAIGSRPFQHLLNLGVNKSVLYMSPNVSEITEDGGIDVQQLKESLSIPNNAKVILYLGRIIERKGLSILIEAFLNTVVNNAFLVVAGGGDLRYIEKCKALASSSENIKFAGKVMPINRCSFFEMADIFVLPSIPIDNNMEPWGLTVNEAFQMNTPVITSDCVGAAFDMIEQGVTGYVYSAYNISQLREYIDILLANEEHAVQVAQNARACFENQFSYKQMHMVFARVFNNC</sequence>
<evidence type="ECO:0000313" key="3">
    <source>
        <dbReference type="Proteomes" id="UP001065174"/>
    </source>
</evidence>
<dbReference type="Proteomes" id="UP001065174">
    <property type="component" value="Chromosome"/>
</dbReference>
<dbReference type="CDD" id="cd03801">
    <property type="entry name" value="GT4_PimA-like"/>
    <property type="match status" value="1"/>
</dbReference>
<feature type="domain" description="Glycosyl transferase family 1" evidence="1">
    <location>
        <begin position="187"/>
        <end position="356"/>
    </location>
</feature>
<dbReference type="InterPro" id="IPR001296">
    <property type="entry name" value="Glyco_trans_1"/>
</dbReference>
<proteinExistence type="predicted"/>
<protein>
    <submittedName>
        <fullName evidence="2">Glycosyltransferase family 4 protein</fullName>
    </submittedName>
</protein>
<dbReference type="PANTHER" id="PTHR12526:SF637">
    <property type="entry name" value="GLYCOSYLTRANSFERASE EPSF-RELATED"/>
    <property type="match status" value="1"/>
</dbReference>